<dbReference type="Proteomes" id="UP000281553">
    <property type="component" value="Unassembled WGS sequence"/>
</dbReference>
<gene>
    <name evidence="2" type="ORF">DILT_LOCUS18369</name>
</gene>
<feature type="non-terminal residue" evidence="2">
    <location>
        <position position="319"/>
    </location>
</feature>
<accession>A0A3P7NE54</accession>
<name>A0A3P7NE54_DIBLA</name>
<reference evidence="2 3" key="1">
    <citation type="submission" date="2018-11" db="EMBL/GenBank/DDBJ databases">
        <authorList>
            <consortium name="Pathogen Informatics"/>
        </authorList>
    </citation>
    <scope>NUCLEOTIDE SEQUENCE [LARGE SCALE GENOMIC DNA]</scope>
</reference>
<organism evidence="2 3">
    <name type="scientific">Dibothriocephalus latus</name>
    <name type="common">Fish tapeworm</name>
    <name type="synonym">Diphyllobothrium latum</name>
    <dbReference type="NCBI Taxonomy" id="60516"/>
    <lineage>
        <taxon>Eukaryota</taxon>
        <taxon>Metazoa</taxon>
        <taxon>Spiralia</taxon>
        <taxon>Lophotrochozoa</taxon>
        <taxon>Platyhelminthes</taxon>
        <taxon>Cestoda</taxon>
        <taxon>Eucestoda</taxon>
        <taxon>Diphyllobothriidea</taxon>
        <taxon>Diphyllobothriidae</taxon>
        <taxon>Dibothriocephalus</taxon>
    </lineage>
</organism>
<dbReference type="AlphaFoldDB" id="A0A3P7NE54"/>
<sequence length="319" mass="34524">MGTSDNDLLDAEVPFAELAVMPPKINVESLPLPREKETLDERKGRGKVAYQMSTPDKITTAFARVENHLGKSYNDQPNAEMTSANFAAKTPIITVEPLPLPRDKETLDVRRGRGKVGNQISAREKRRTAFARSESHRGKSDYDLPDAEMLSSDFAVQTPNITVDPLLLPREKVTLDGGKGGGKAGYEISAPENITSAFARSEIHMGKSDNDMPNTEMPSNNFAAKLPIITVDPLLLPREDVTLDGGRGGGKVGYLNSAPQSITTAHAGSEIHINKSDYDLPTTEMTSGNFAAKTPKLTIHPLLLPHEEITLDGGKGEGK</sequence>
<dbReference type="EMBL" id="UYRU01099797">
    <property type="protein sequence ID" value="VDN40875.1"/>
    <property type="molecule type" value="Genomic_DNA"/>
</dbReference>
<protein>
    <submittedName>
        <fullName evidence="2">Uncharacterized protein</fullName>
    </submittedName>
</protein>
<keyword evidence="3" id="KW-1185">Reference proteome</keyword>
<evidence type="ECO:0000313" key="2">
    <source>
        <dbReference type="EMBL" id="VDN40875.1"/>
    </source>
</evidence>
<evidence type="ECO:0000313" key="3">
    <source>
        <dbReference type="Proteomes" id="UP000281553"/>
    </source>
</evidence>
<evidence type="ECO:0000256" key="1">
    <source>
        <dbReference type="SAM" id="MobiDB-lite"/>
    </source>
</evidence>
<feature type="compositionally biased region" description="Basic and acidic residues" evidence="1">
    <location>
        <begin position="133"/>
        <end position="142"/>
    </location>
</feature>
<proteinExistence type="predicted"/>
<feature type="region of interest" description="Disordered" evidence="1">
    <location>
        <begin position="111"/>
        <end position="144"/>
    </location>
</feature>